<sequence length="49" mass="5710">MLFRLLMSWNCTLPETDDSRVWIEFAVTHCEDGPVEGPTESTKKLQIRK</sequence>
<reference evidence="2" key="1">
    <citation type="journal article" date="2010" name="Nat. Biotechnol.">
        <title>Draft genome sequence of the oilseed species Ricinus communis.</title>
        <authorList>
            <person name="Chan A.P."/>
            <person name="Crabtree J."/>
            <person name="Zhao Q."/>
            <person name="Lorenzi H."/>
            <person name="Orvis J."/>
            <person name="Puiu D."/>
            <person name="Melake-Berhan A."/>
            <person name="Jones K.M."/>
            <person name="Redman J."/>
            <person name="Chen G."/>
            <person name="Cahoon E.B."/>
            <person name="Gedil M."/>
            <person name="Stanke M."/>
            <person name="Haas B.J."/>
            <person name="Wortman J.R."/>
            <person name="Fraser-Liggett C.M."/>
            <person name="Ravel J."/>
            <person name="Rabinowicz P.D."/>
        </authorList>
    </citation>
    <scope>NUCLEOTIDE SEQUENCE [LARGE SCALE GENOMIC DNA]</scope>
    <source>
        <strain evidence="2">cv. Hale</strain>
    </source>
</reference>
<dbReference type="Proteomes" id="UP000008311">
    <property type="component" value="Unassembled WGS sequence"/>
</dbReference>
<keyword evidence="2" id="KW-1185">Reference proteome</keyword>
<dbReference type="InParanoid" id="B9SEN2"/>
<organism evidence="1 2">
    <name type="scientific">Ricinus communis</name>
    <name type="common">Castor bean</name>
    <dbReference type="NCBI Taxonomy" id="3988"/>
    <lineage>
        <taxon>Eukaryota</taxon>
        <taxon>Viridiplantae</taxon>
        <taxon>Streptophyta</taxon>
        <taxon>Embryophyta</taxon>
        <taxon>Tracheophyta</taxon>
        <taxon>Spermatophyta</taxon>
        <taxon>Magnoliopsida</taxon>
        <taxon>eudicotyledons</taxon>
        <taxon>Gunneridae</taxon>
        <taxon>Pentapetalae</taxon>
        <taxon>rosids</taxon>
        <taxon>fabids</taxon>
        <taxon>Malpighiales</taxon>
        <taxon>Euphorbiaceae</taxon>
        <taxon>Acalyphoideae</taxon>
        <taxon>Acalypheae</taxon>
        <taxon>Ricinus</taxon>
    </lineage>
</organism>
<evidence type="ECO:0000313" key="1">
    <source>
        <dbReference type="EMBL" id="EEF37891.1"/>
    </source>
</evidence>
<evidence type="ECO:0000313" key="2">
    <source>
        <dbReference type="Proteomes" id="UP000008311"/>
    </source>
</evidence>
<accession>B9SEN2</accession>
<dbReference type="AlphaFoldDB" id="B9SEN2"/>
<proteinExistence type="predicted"/>
<gene>
    <name evidence="1" type="ORF">RCOM_0220680</name>
</gene>
<protein>
    <submittedName>
        <fullName evidence="1">Uncharacterized protein</fullName>
    </submittedName>
</protein>
<name>B9SEN2_RICCO</name>
<dbReference type="EMBL" id="EQ973938">
    <property type="protein sequence ID" value="EEF37891.1"/>
    <property type="molecule type" value="Genomic_DNA"/>
</dbReference>